<dbReference type="Pfam" id="PF00690">
    <property type="entry name" value="Cation_ATPase_N"/>
    <property type="match status" value="1"/>
</dbReference>
<evidence type="ECO:0000256" key="1">
    <source>
        <dbReference type="ARBA" id="ARBA00004651"/>
    </source>
</evidence>
<comment type="subcellular location">
    <subcellularLocation>
        <location evidence="1">Cell membrane</location>
        <topology evidence="1">Multi-pass membrane protein</topology>
    </subcellularLocation>
</comment>
<evidence type="ECO:0000256" key="2">
    <source>
        <dbReference type="ARBA" id="ARBA00022692"/>
    </source>
</evidence>
<evidence type="ECO:0000256" key="5">
    <source>
        <dbReference type="ARBA" id="ARBA00022989"/>
    </source>
</evidence>
<dbReference type="InterPro" id="IPR004014">
    <property type="entry name" value="ATPase_P-typ_cation-transptr_N"/>
</dbReference>
<feature type="transmembrane region" description="Helical" evidence="8">
    <location>
        <begin position="74"/>
        <end position="90"/>
    </location>
</feature>
<name>A0A239P177_9ACTN</name>
<keyword evidence="2 8" id="KW-0812">Transmembrane</keyword>
<evidence type="ECO:0000256" key="6">
    <source>
        <dbReference type="ARBA" id="ARBA00023136"/>
    </source>
</evidence>
<dbReference type="InterPro" id="IPR023214">
    <property type="entry name" value="HAD_sf"/>
</dbReference>
<protein>
    <submittedName>
        <fullName evidence="10">Ca2+-transporting ATPase</fullName>
    </submittedName>
</protein>
<feature type="transmembrane region" description="Helical" evidence="8">
    <location>
        <begin position="251"/>
        <end position="277"/>
    </location>
</feature>
<feature type="transmembrane region" description="Helical" evidence="8">
    <location>
        <begin position="50"/>
        <end position="68"/>
    </location>
</feature>
<dbReference type="GO" id="GO:0005886">
    <property type="term" value="C:plasma membrane"/>
    <property type="evidence" value="ECO:0007669"/>
    <property type="project" value="UniProtKB-SubCell"/>
</dbReference>
<feature type="compositionally biased region" description="Basic and acidic residues" evidence="7">
    <location>
        <begin position="356"/>
        <end position="373"/>
    </location>
</feature>
<dbReference type="AlphaFoldDB" id="A0A239P177"/>
<dbReference type="PRINTS" id="PR00119">
    <property type="entry name" value="CATATPASE"/>
</dbReference>
<evidence type="ECO:0000256" key="8">
    <source>
        <dbReference type="SAM" id="Phobius"/>
    </source>
</evidence>
<dbReference type="InterPro" id="IPR023299">
    <property type="entry name" value="ATPase_P-typ_cyto_dom_N"/>
</dbReference>
<proteinExistence type="predicted"/>
<dbReference type="SUPFAM" id="SSF81653">
    <property type="entry name" value="Calcium ATPase, transduction domain A"/>
    <property type="match status" value="1"/>
</dbReference>
<dbReference type="InterPro" id="IPR023298">
    <property type="entry name" value="ATPase_P-typ_TM_dom_sf"/>
</dbReference>
<dbReference type="SMART" id="SM00831">
    <property type="entry name" value="Cation_ATPase_N"/>
    <property type="match status" value="1"/>
</dbReference>
<gene>
    <name evidence="10" type="ORF">SAMN05421812_112214</name>
</gene>
<keyword evidence="6 8" id="KW-0472">Membrane</keyword>
<feature type="transmembrane region" description="Helical" evidence="8">
    <location>
        <begin position="225"/>
        <end position="245"/>
    </location>
</feature>
<evidence type="ECO:0000256" key="3">
    <source>
        <dbReference type="ARBA" id="ARBA00022741"/>
    </source>
</evidence>
<dbReference type="PANTHER" id="PTHR42861">
    <property type="entry name" value="CALCIUM-TRANSPORTING ATPASE"/>
    <property type="match status" value="1"/>
</dbReference>
<accession>A0A239P177</accession>
<evidence type="ECO:0000313" key="11">
    <source>
        <dbReference type="Proteomes" id="UP000198362"/>
    </source>
</evidence>
<keyword evidence="4" id="KW-0067">ATP-binding</keyword>
<keyword evidence="11" id="KW-1185">Reference proteome</keyword>
<organism evidence="10 11">
    <name type="scientific">Asanoa hainanensis</name>
    <dbReference type="NCBI Taxonomy" id="560556"/>
    <lineage>
        <taxon>Bacteria</taxon>
        <taxon>Bacillati</taxon>
        <taxon>Actinomycetota</taxon>
        <taxon>Actinomycetes</taxon>
        <taxon>Micromonosporales</taxon>
        <taxon>Micromonosporaceae</taxon>
        <taxon>Asanoa</taxon>
    </lineage>
</organism>
<dbReference type="NCBIfam" id="TIGR01494">
    <property type="entry name" value="ATPase_P-type"/>
    <property type="match status" value="1"/>
</dbReference>
<feature type="domain" description="Cation-transporting P-type ATPase N-terminal" evidence="9">
    <location>
        <begin position="5"/>
        <end position="70"/>
    </location>
</feature>
<dbReference type="Gene3D" id="3.40.1110.10">
    <property type="entry name" value="Calcium-transporting ATPase, cytoplasmic domain N"/>
    <property type="match status" value="1"/>
</dbReference>
<evidence type="ECO:0000259" key="9">
    <source>
        <dbReference type="SMART" id="SM00831"/>
    </source>
</evidence>
<dbReference type="Gene3D" id="2.70.150.10">
    <property type="entry name" value="Calcium-transporting ATPase, cytoplasmic transduction domain A"/>
    <property type="match status" value="1"/>
</dbReference>
<dbReference type="OrthoDB" id="9814270at2"/>
<dbReference type="InterPro" id="IPR008250">
    <property type="entry name" value="ATPase_P-typ_transduc_dom_A_sf"/>
</dbReference>
<dbReference type="Proteomes" id="UP000198362">
    <property type="component" value="Unassembled WGS sequence"/>
</dbReference>
<dbReference type="SUPFAM" id="SSF81665">
    <property type="entry name" value="Calcium ATPase, transmembrane domain M"/>
    <property type="match status" value="1"/>
</dbReference>
<feature type="region of interest" description="Disordered" evidence="7">
    <location>
        <begin position="350"/>
        <end position="373"/>
    </location>
</feature>
<sequence length="373" mass="38661">MLTISVPATDVAPPGGITEEAAGRHLRDEGPNLLDAAPAHRLSTRVARQLTDPLVVLLIAAAVVTAVLGDYPDTAVIALVVIVNTGIGVWQEVRADRAIAALDGLAAPTARVVRDGVDRIVPVSEVVRGDRALLAAGDIVPADIALDGTYRLRLDESAMTGEAQPVDREAGQEVSAGTVVVAGRGAGTVVRIGSASALGRIVGLVRGTRPGPTPLQRRLARLGRVLGVAVLLMSAVVFVLGLLTGRGTVEMAVTAVSLVVAAVPESMPAVVTLALALGARRMARAKAIPRRLRSVETLGSVTVIAADKTGTLTEGRMAVQEAVTSDGGYVIHGHGYTPEGHVSKDGKIVVPDTDLGPDHHLERRLRPAHREHS</sequence>
<evidence type="ECO:0000256" key="7">
    <source>
        <dbReference type="SAM" id="MobiDB-lite"/>
    </source>
</evidence>
<dbReference type="PRINTS" id="PR00121">
    <property type="entry name" value="NAKATPASE"/>
</dbReference>
<keyword evidence="3" id="KW-0547">Nucleotide-binding</keyword>
<dbReference type="InterPro" id="IPR001757">
    <property type="entry name" value="P_typ_ATPase"/>
</dbReference>
<reference evidence="10 11" key="1">
    <citation type="submission" date="2017-06" db="EMBL/GenBank/DDBJ databases">
        <authorList>
            <person name="Kim H.J."/>
            <person name="Triplett B.A."/>
        </authorList>
    </citation>
    <scope>NUCLEOTIDE SEQUENCE [LARGE SCALE GENOMIC DNA]</scope>
    <source>
        <strain evidence="10 11">CGMCC 4.5593</strain>
    </source>
</reference>
<dbReference type="GO" id="GO:0016887">
    <property type="term" value="F:ATP hydrolysis activity"/>
    <property type="evidence" value="ECO:0007669"/>
    <property type="project" value="InterPro"/>
</dbReference>
<evidence type="ECO:0000313" key="10">
    <source>
        <dbReference type="EMBL" id="SNT60835.1"/>
    </source>
</evidence>
<dbReference type="Gene3D" id="3.40.50.1000">
    <property type="entry name" value="HAD superfamily/HAD-like"/>
    <property type="match status" value="1"/>
</dbReference>
<dbReference type="PROSITE" id="PS00154">
    <property type="entry name" value="ATPASE_E1_E2"/>
    <property type="match status" value="1"/>
</dbReference>
<dbReference type="GO" id="GO:0005524">
    <property type="term" value="F:ATP binding"/>
    <property type="evidence" value="ECO:0007669"/>
    <property type="project" value="UniProtKB-KW"/>
</dbReference>
<dbReference type="Pfam" id="PF00122">
    <property type="entry name" value="E1-E2_ATPase"/>
    <property type="match status" value="1"/>
</dbReference>
<evidence type="ECO:0000256" key="4">
    <source>
        <dbReference type="ARBA" id="ARBA00022840"/>
    </source>
</evidence>
<dbReference type="EMBL" id="FZPH01000012">
    <property type="protein sequence ID" value="SNT60835.1"/>
    <property type="molecule type" value="Genomic_DNA"/>
</dbReference>
<dbReference type="InterPro" id="IPR059000">
    <property type="entry name" value="ATPase_P-type_domA"/>
</dbReference>
<keyword evidence="5 8" id="KW-1133">Transmembrane helix</keyword>
<dbReference type="Gene3D" id="1.20.1110.10">
    <property type="entry name" value="Calcium-transporting ATPase, transmembrane domain"/>
    <property type="match status" value="1"/>
</dbReference>
<dbReference type="InterPro" id="IPR018303">
    <property type="entry name" value="ATPase_P-typ_P_site"/>
</dbReference>